<evidence type="ECO:0000313" key="10">
    <source>
        <dbReference type="EMBL" id="PSL45685.1"/>
    </source>
</evidence>
<gene>
    <name evidence="10" type="ORF">CLV51_104392</name>
</gene>
<name>A0A2P8HHI3_CHINA</name>
<dbReference type="InterPro" id="IPR023997">
    <property type="entry name" value="TonB-dep_OMP_SusC/RagA_CS"/>
</dbReference>
<dbReference type="InterPro" id="IPR012910">
    <property type="entry name" value="Plug_dom"/>
</dbReference>
<sequence>MKLTWILVLSTCLQVAGAPARSQGGITLSLHNVSLEQVFLEIKHQSKYKFLYNDEMIKKAGKVNVEVRNASIEMVLTQCFLHLPLGYKIKAGTIIVTHKEDEKKSVSIGGEVPKEKQGEDLPSVGGKVMDENGKPVAGATVIVKGTNIGTLTNDNGQFSLKDVKKNATLIISNIGYESQNIVLKGNNTINVILKIYVNRLDETVIIAYGATTERLKTGNVFSVKAADIAKQPVSNPLLALEGRVPGLFITQSTGLPGSGVTVRIQGLNSIASGNDPFYVIDGIPYTAQLLPTYANVLGGSGGAGVDGFRNGAGNPLSYINPADIESIDILKDADATSIYGSRAANGAILITTKKGKAGQTKVDINMQNGWGKVTRKLDLLNTQQYLQMRHEALRNDGLIPDSTVDFDLTAWDTTRYTDWQKVLIGGMAKYTDAQISVSGGNTSTQFLAGAGYHRETTVFPGDLSDQKGSLHFSINHISLNQKFRFQLTGNYLVDNNRLISTDLTQTAITLAPDAPPLYNADGSLNWAPLASGNSTWQNPLSYLSQKYKNKANNLVSSALISYQILPGLDIKSSFGYTYQQSNETDLYPLIFNAPEQRPFLERSSSFANNNITTWIVEPQVSYETMIGKGKLMSLIGTTIQQNNSNTLKLSAAGFISDAVLEDPSAAAHLGTDAYIASVYKYNALFSRINYNWKDKYLINFNGRRDGSSRFGSKNRFHDFSSIGAGWVFSNEPFIQKNLPIVSFGKIRGSYGTTGNDQISNYLFLSQYKTPPNVLTPYQGSPGLLPNGLYNPYLQWEETKKLQFGLDLGFFKDRVLLNMNYFHNRSSNLLLPYTLPLITGFGSITKNFPATIQNSGWEFALNTMFFQAKDFTWSGNINLTLPENKLVAFPNLTSSSYADILVIGQPITVRKVFHLLGVDPATGVYQFADSHGKSTSSPVFPVDQTVLENPSPKFYGGIENRFRYKGFELDFLFQIVKQTGVNYVYGNYPGGFYWGNQPVSVLDRWQKAGDIAAQQRYNTDYSLFTQYGNAAYSSDAAWSDASYIRLRNVSLSWQFPGIWMRKAHIQNCRLYMQGENLLTITHYKGLDPETPGSSFLPPLRIWTMGVQLTL</sequence>
<comment type="subcellular location">
    <subcellularLocation>
        <location evidence="1 7">Cell outer membrane</location>
        <topology evidence="1 7">Multi-pass membrane protein</topology>
    </subcellularLocation>
</comment>
<dbReference type="Proteomes" id="UP000240971">
    <property type="component" value="Unassembled WGS sequence"/>
</dbReference>
<dbReference type="Gene3D" id="2.170.130.10">
    <property type="entry name" value="TonB-dependent receptor, plug domain"/>
    <property type="match status" value="1"/>
</dbReference>
<evidence type="ECO:0000256" key="8">
    <source>
        <dbReference type="SAM" id="MobiDB-lite"/>
    </source>
</evidence>
<protein>
    <submittedName>
        <fullName evidence="10">TonB-linked SusC/RagA family outer membrane protein</fullName>
    </submittedName>
</protein>
<dbReference type="InterPro" id="IPR008969">
    <property type="entry name" value="CarboxyPept-like_regulatory"/>
</dbReference>
<dbReference type="RefSeq" id="WP_158267085.1">
    <property type="nucleotide sequence ID" value="NZ_PYAW01000004.1"/>
</dbReference>
<evidence type="ECO:0000256" key="3">
    <source>
        <dbReference type="ARBA" id="ARBA00022452"/>
    </source>
</evidence>
<keyword evidence="6 7" id="KW-0998">Cell outer membrane</keyword>
<feature type="domain" description="TonB-dependent receptor plug" evidence="9">
    <location>
        <begin position="217"/>
        <end position="347"/>
    </location>
</feature>
<reference evidence="10 11" key="1">
    <citation type="submission" date="2018-03" db="EMBL/GenBank/DDBJ databases">
        <title>Genomic Encyclopedia of Archaeal and Bacterial Type Strains, Phase II (KMG-II): from individual species to whole genera.</title>
        <authorList>
            <person name="Goeker M."/>
        </authorList>
    </citation>
    <scope>NUCLEOTIDE SEQUENCE [LARGE SCALE GENOMIC DNA]</scope>
    <source>
        <strain evidence="10 11">DSM 24859</strain>
    </source>
</reference>
<evidence type="ECO:0000256" key="2">
    <source>
        <dbReference type="ARBA" id="ARBA00022448"/>
    </source>
</evidence>
<keyword evidence="2 7" id="KW-0813">Transport</keyword>
<dbReference type="InterPro" id="IPR023996">
    <property type="entry name" value="TonB-dep_OMP_SusC/RagA"/>
</dbReference>
<dbReference type="OrthoDB" id="9768177at2"/>
<dbReference type="Pfam" id="PF13715">
    <property type="entry name" value="CarbopepD_reg_2"/>
    <property type="match status" value="1"/>
</dbReference>
<dbReference type="InterPro" id="IPR036942">
    <property type="entry name" value="Beta-barrel_TonB_sf"/>
</dbReference>
<dbReference type="PROSITE" id="PS52016">
    <property type="entry name" value="TONB_DEPENDENT_REC_3"/>
    <property type="match status" value="1"/>
</dbReference>
<evidence type="ECO:0000256" key="7">
    <source>
        <dbReference type="PROSITE-ProRule" id="PRU01360"/>
    </source>
</evidence>
<dbReference type="NCBIfam" id="TIGR04057">
    <property type="entry name" value="SusC_RagA_signa"/>
    <property type="match status" value="1"/>
</dbReference>
<organism evidence="10 11">
    <name type="scientific">Chitinophaga niastensis</name>
    <dbReference type="NCBI Taxonomy" id="536980"/>
    <lineage>
        <taxon>Bacteria</taxon>
        <taxon>Pseudomonadati</taxon>
        <taxon>Bacteroidota</taxon>
        <taxon>Chitinophagia</taxon>
        <taxon>Chitinophagales</taxon>
        <taxon>Chitinophagaceae</taxon>
        <taxon>Chitinophaga</taxon>
    </lineage>
</organism>
<dbReference type="NCBIfam" id="TIGR04056">
    <property type="entry name" value="OMP_RagA_SusC"/>
    <property type="match status" value="1"/>
</dbReference>
<keyword evidence="11" id="KW-1185">Reference proteome</keyword>
<dbReference type="SUPFAM" id="SSF49464">
    <property type="entry name" value="Carboxypeptidase regulatory domain-like"/>
    <property type="match status" value="1"/>
</dbReference>
<comment type="caution">
    <text evidence="10">The sequence shown here is derived from an EMBL/GenBank/DDBJ whole genome shotgun (WGS) entry which is preliminary data.</text>
</comment>
<feature type="region of interest" description="Disordered" evidence="8">
    <location>
        <begin position="106"/>
        <end position="127"/>
    </location>
</feature>
<dbReference type="AlphaFoldDB" id="A0A2P8HHI3"/>
<keyword evidence="4 7" id="KW-0812">Transmembrane</keyword>
<dbReference type="InterPro" id="IPR037066">
    <property type="entry name" value="Plug_dom_sf"/>
</dbReference>
<evidence type="ECO:0000259" key="9">
    <source>
        <dbReference type="Pfam" id="PF07715"/>
    </source>
</evidence>
<evidence type="ECO:0000256" key="5">
    <source>
        <dbReference type="ARBA" id="ARBA00023136"/>
    </source>
</evidence>
<evidence type="ECO:0000256" key="1">
    <source>
        <dbReference type="ARBA" id="ARBA00004571"/>
    </source>
</evidence>
<dbReference type="Gene3D" id="2.40.170.20">
    <property type="entry name" value="TonB-dependent receptor, beta-barrel domain"/>
    <property type="match status" value="1"/>
</dbReference>
<dbReference type="Pfam" id="PF07715">
    <property type="entry name" value="Plug"/>
    <property type="match status" value="1"/>
</dbReference>
<dbReference type="InterPro" id="IPR039426">
    <property type="entry name" value="TonB-dep_rcpt-like"/>
</dbReference>
<comment type="similarity">
    <text evidence="7">Belongs to the TonB-dependent receptor family.</text>
</comment>
<evidence type="ECO:0000256" key="6">
    <source>
        <dbReference type="ARBA" id="ARBA00023237"/>
    </source>
</evidence>
<keyword evidence="3 7" id="KW-1134">Transmembrane beta strand</keyword>
<proteinExistence type="inferred from homology"/>
<dbReference type="EMBL" id="PYAW01000004">
    <property type="protein sequence ID" value="PSL45685.1"/>
    <property type="molecule type" value="Genomic_DNA"/>
</dbReference>
<keyword evidence="5 7" id="KW-0472">Membrane</keyword>
<dbReference type="GO" id="GO:0009279">
    <property type="term" value="C:cell outer membrane"/>
    <property type="evidence" value="ECO:0007669"/>
    <property type="project" value="UniProtKB-SubCell"/>
</dbReference>
<dbReference type="Gene3D" id="2.60.40.1120">
    <property type="entry name" value="Carboxypeptidase-like, regulatory domain"/>
    <property type="match status" value="1"/>
</dbReference>
<accession>A0A2P8HHI3</accession>
<dbReference type="SUPFAM" id="SSF56935">
    <property type="entry name" value="Porins"/>
    <property type="match status" value="1"/>
</dbReference>
<evidence type="ECO:0000256" key="4">
    <source>
        <dbReference type="ARBA" id="ARBA00022692"/>
    </source>
</evidence>
<evidence type="ECO:0000313" key="11">
    <source>
        <dbReference type="Proteomes" id="UP000240971"/>
    </source>
</evidence>